<dbReference type="SUPFAM" id="SSF63999">
    <property type="entry name" value="Thiamin pyrophosphokinase, catalytic domain"/>
    <property type="match status" value="1"/>
</dbReference>
<organism evidence="9 10">
    <name type="scientific">Selenomonas bovis</name>
    <dbReference type="NCBI Taxonomy" id="416586"/>
    <lineage>
        <taxon>Bacteria</taxon>
        <taxon>Bacillati</taxon>
        <taxon>Bacillota</taxon>
        <taxon>Negativicutes</taxon>
        <taxon>Selenomonadales</taxon>
        <taxon>Selenomonadaceae</taxon>
        <taxon>Selenomonas</taxon>
    </lineage>
</organism>
<comment type="caution">
    <text evidence="9">The sequence shown here is derived from an EMBL/GenBank/DDBJ whole genome shotgun (WGS) entry which is preliminary data.</text>
</comment>
<dbReference type="CDD" id="cd07995">
    <property type="entry name" value="TPK"/>
    <property type="match status" value="1"/>
</dbReference>
<dbReference type="PANTHER" id="PTHR41299:SF1">
    <property type="entry name" value="THIAMINE PYROPHOSPHOKINASE"/>
    <property type="match status" value="1"/>
</dbReference>
<feature type="region of interest" description="Disordered" evidence="6">
    <location>
        <begin position="246"/>
        <end position="279"/>
    </location>
</feature>
<dbReference type="EC" id="2.7.6.2" evidence="5"/>
<dbReference type="GO" id="GO:0016301">
    <property type="term" value="F:kinase activity"/>
    <property type="evidence" value="ECO:0007669"/>
    <property type="project" value="UniProtKB-KW"/>
</dbReference>
<dbReference type="InterPro" id="IPR006282">
    <property type="entry name" value="Thi_PPkinase"/>
</dbReference>
<reference evidence="9 10" key="1">
    <citation type="submission" date="2020-04" db="EMBL/GenBank/DDBJ databases">
        <authorList>
            <person name="Hitch T.C.A."/>
            <person name="Wylensek D."/>
            <person name="Clavel T."/>
        </authorList>
    </citation>
    <scope>NUCLEOTIDE SEQUENCE [LARGE SCALE GENOMIC DNA]</scope>
    <source>
        <strain evidence="9 10">PG-130-P53-12</strain>
    </source>
</reference>
<dbReference type="PANTHER" id="PTHR41299">
    <property type="entry name" value="THIAMINE PYROPHOSPHOKINASE"/>
    <property type="match status" value="1"/>
</dbReference>
<dbReference type="InterPro" id="IPR036759">
    <property type="entry name" value="TPK_catalytic_sf"/>
</dbReference>
<name>A0A848BAK0_9FIRM</name>
<accession>A0A848BAK0</accession>
<dbReference type="SUPFAM" id="SSF63862">
    <property type="entry name" value="Thiamin pyrophosphokinase, substrate-binding domain"/>
    <property type="match status" value="1"/>
</dbReference>
<keyword evidence="1 9" id="KW-0808">Transferase</keyword>
<keyword evidence="3 9" id="KW-0418">Kinase</keyword>
<proteinExistence type="predicted"/>
<evidence type="ECO:0000256" key="5">
    <source>
        <dbReference type="NCBIfam" id="TIGR01378"/>
    </source>
</evidence>
<evidence type="ECO:0000256" key="2">
    <source>
        <dbReference type="ARBA" id="ARBA00022741"/>
    </source>
</evidence>
<dbReference type="AlphaFoldDB" id="A0A848BAK0"/>
<feature type="domain" description="Thiamin pyrophosphokinase catalytic" evidence="7">
    <location>
        <begin position="48"/>
        <end position="140"/>
    </location>
</feature>
<dbReference type="GO" id="GO:0006772">
    <property type="term" value="P:thiamine metabolic process"/>
    <property type="evidence" value="ECO:0007669"/>
    <property type="project" value="UniProtKB-UniRule"/>
</dbReference>
<protein>
    <recommendedName>
        <fullName evidence="5">Thiamine diphosphokinase</fullName>
        <ecNumber evidence="5">2.7.6.2</ecNumber>
    </recommendedName>
</protein>
<evidence type="ECO:0000256" key="4">
    <source>
        <dbReference type="ARBA" id="ARBA00022840"/>
    </source>
</evidence>
<evidence type="ECO:0000313" key="10">
    <source>
        <dbReference type="Proteomes" id="UP000543804"/>
    </source>
</evidence>
<dbReference type="Proteomes" id="UP000543804">
    <property type="component" value="Unassembled WGS sequence"/>
</dbReference>
<dbReference type="InterPro" id="IPR007373">
    <property type="entry name" value="Thiamin_PyroPKinase_B1-bd"/>
</dbReference>
<dbReference type="Gene3D" id="3.40.50.10240">
    <property type="entry name" value="Thiamin pyrophosphokinase, catalytic domain"/>
    <property type="match status" value="1"/>
</dbReference>
<dbReference type="GO" id="GO:0004788">
    <property type="term" value="F:thiamine diphosphokinase activity"/>
    <property type="evidence" value="ECO:0007669"/>
    <property type="project" value="UniProtKB-UniRule"/>
</dbReference>
<evidence type="ECO:0000313" key="9">
    <source>
        <dbReference type="EMBL" id="NMD98091.1"/>
    </source>
</evidence>
<evidence type="ECO:0000256" key="1">
    <source>
        <dbReference type="ARBA" id="ARBA00022679"/>
    </source>
</evidence>
<dbReference type="EMBL" id="JABAFA010000001">
    <property type="protein sequence ID" value="NMD98091.1"/>
    <property type="molecule type" value="Genomic_DNA"/>
</dbReference>
<dbReference type="NCBIfam" id="TIGR01378">
    <property type="entry name" value="thi_PPkinase"/>
    <property type="match status" value="1"/>
</dbReference>
<sequence length="279" mass="30038">MTKEELNLPQVQVNFHRPLPEACRLLVLGGRPPATNWLQALLEQSPAPKLWAIDHGVDACRSASALPDVLLGDADSAAPENWSWGAAHAAVTERHPPEKDLTDTQLALARAAEQAPAVLLLTGAFGGRFDHAFSTVFSAAQQPGTCLLADDREILLFVRSGEQISIHCLQAPAAISLLPLTERVQGVTLTGTHWPLVDASLIQAKPYAVSNVLAADANTIDVHIRQGILGVHLVFESASDTLHCPSKEHGEHRSSCRSLSVCDADEPPRKAQQQTIPQR</sequence>
<keyword evidence="10" id="KW-1185">Reference proteome</keyword>
<dbReference type="GO" id="GO:0009229">
    <property type="term" value="P:thiamine diphosphate biosynthetic process"/>
    <property type="evidence" value="ECO:0007669"/>
    <property type="project" value="InterPro"/>
</dbReference>
<keyword evidence="2" id="KW-0547">Nucleotide-binding</keyword>
<dbReference type="InterPro" id="IPR053149">
    <property type="entry name" value="TPK"/>
</dbReference>
<keyword evidence="4" id="KW-0067">ATP-binding</keyword>
<dbReference type="RefSeq" id="WP_170076922.1">
    <property type="nucleotide sequence ID" value="NZ_JABAFA010000001.1"/>
</dbReference>
<dbReference type="InterPro" id="IPR036371">
    <property type="entry name" value="TPK_B1-bd_sf"/>
</dbReference>
<dbReference type="Pfam" id="PF04263">
    <property type="entry name" value="TPK_catalytic"/>
    <property type="match status" value="1"/>
</dbReference>
<dbReference type="GO" id="GO:0030975">
    <property type="term" value="F:thiamine binding"/>
    <property type="evidence" value="ECO:0007669"/>
    <property type="project" value="InterPro"/>
</dbReference>
<gene>
    <name evidence="9" type="ORF">HF878_01135</name>
</gene>
<dbReference type="InterPro" id="IPR007371">
    <property type="entry name" value="TPK_catalytic"/>
</dbReference>
<evidence type="ECO:0000259" key="8">
    <source>
        <dbReference type="Pfam" id="PF04265"/>
    </source>
</evidence>
<evidence type="ECO:0000256" key="6">
    <source>
        <dbReference type="SAM" id="MobiDB-lite"/>
    </source>
</evidence>
<feature type="domain" description="Thiamin pyrophosphokinase thiamin-binding" evidence="8">
    <location>
        <begin position="174"/>
        <end position="229"/>
    </location>
</feature>
<dbReference type="GO" id="GO:0005524">
    <property type="term" value="F:ATP binding"/>
    <property type="evidence" value="ECO:0007669"/>
    <property type="project" value="UniProtKB-KW"/>
</dbReference>
<evidence type="ECO:0000259" key="7">
    <source>
        <dbReference type="Pfam" id="PF04263"/>
    </source>
</evidence>
<dbReference type="Pfam" id="PF04265">
    <property type="entry name" value="TPK_B1_binding"/>
    <property type="match status" value="1"/>
</dbReference>
<evidence type="ECO:0000256" key="3">
    <source>
        <dbReference type="ARBA" id="ARBA00022777"/>
    </source>
</evidence>